<dbReference type="RefSeq" id="WP_380077664.1">
    <property type="nucleotide sequence ID" value="NZ_JBHRZF010000121.1"/>
</dbReference>
<protein>
    <submittedName>
        <fullName evidence="1">Uncharacterized protein</fullName>
    </submittedName>
</protein>
<evidence type="ECO:0000313" key="1">
    <source>
        <dbReference type="EMBL" id="MFC3861099.1"/>
    </source>
</evidence>
<gene>
    <name evidence="1" type="ORF">ACFOPQ_10040</name>
</gene>
<comment type="caution">
    <text evidence="1">The sequence shown here is derived from an EMBL/GenBank/DDBJ whole genome shotgun (WGS) entry which is preliminary data.</text>
</comment>
<organism evidence="1 2">
    <name type="scientific">Deinococcus antarcticus</name>
    <dbReference type="NCBI Taxonomy" id="1298767"/>
    <lineage>
        <taxon>Bacteria</taxon>
        <taxon>Thermotogati</taxon>
        <taxon>Deinococcota</taxon>
        <taxon>Deinococci</taxon>
        <taxon>Deinococcales</taxon>
        <taxon>Deinococcaceae</taxon>
        <taxon>Deinococcus</taxon>
    </lineage>
</organism>
<name>A0ABV8A5Y9_9DEIO</name>
<keyword evidence="2" id="KW-1185">Reference proteome</keyword>
<reference evidence="2" key="1">
    <citation type="journal article" date="2019" name="Int. J. Syst. Evol. Microbiol.">
        <title>The Global Catalogue of Microorganisms (GCM) 10K type strain sequencing project: providing services to taxonomists for standard genome sequencing and annotation.</title>
        <authorList>
            <consortium name="The Broad Institute Genomics Platform"/>
            <consortium name="The Broad Institute Genome Sequencing Center for Infectious Disease"/>
            <person name="Wu L."/>
            <person name="Ma J."/>
        </authorList>
    </citation>
    <scope>NUCLEOTIDE SEQUENCE [LARGE SCALE GENOMIC DNA]</scope>
    <source>
        <strain evidence="2">CCTCC AB 2013263</strain>
    </source>
</reference>
<proteinExistence type="predicted"/>
<dbReference type="EMBL" id="JBHRZF010000121">
    <property type="protein sequence ID" value="MFC3861099.1"/>
    <property type="molecule type" value="Genomic_DNA"/>
</dbReference>
<accession>A0ABV8A5Y9</accession>
<evidence type="ECO:0000313" key="2">
    <source>
        <dbReference type="Proteomes" id="UP001595748"/>
    </source>
</evidence>
<sequence length="41" mass="4530">MSVKELVKSGDLDGSGLDNIAVRQEPHALYLASETKWQETI</sequence>
<dbReference type="Proteomes" id="UP001595748">
    <property type="component" value="Unassembled WGS sequence"/>
</dbReference>